<protein>
    <submittedName>
        <fullName evidence="6">PDZ domain-containing protein</fullName>
    </submittedName>
</protein>
<keyword evidence="2" id="KW-1133">Transmembrane helix</keyword>
<dbReference type="EMBL" id="CAMXCT030000022">
    <property type="protein sequence ID" value="CAL4759911.1"/>
    <property type="molecule type" value="Genomic_DNA"/>
</dbReference>
<evidence type="ECO:0000313" key="6">
    <source>
        <dbReference type="EMBL" id="CAL4759911.1"/>
    </source>
</evidence>
<feature type="compositionally biased region" description="Low complexity" evidence="1">
    <location>
        <begin position="515"/>
        <end position="526"/>
    </location>
</feature>
<keyword evidence="2" id="KW-0812">Transmembrane</keyword>
<evidence type="ECO:0000256" key="2">
    <source>
        <dbReference type="SAM" id="Phobius"/>
    </source>
</evidence>
<dbReference type="SUPFAM" id="SSF50156">
    <property type="entry name" value="PDZ domain-like"/>
    <property type="match status" value="1"/>
</dbReference>
<feature type="region of interest" description="Disordered" evidence="1">
    <location>
        <begin position="622"/>
        <end position="684"/>
    </location>
</feature>
<feature type="region of interest" description="Disordered" evidence="1">
    <location>
        <begin position="173"/>
        <end position="284"/>
    </location>
</feature>
<reference evidence="4" key="1">
    <citation type="submission" date="2022-10" db="EMBL/GenBank/DDBJ databases">
        <authorList>
            <person name="Chen Y."/>
            <person name="Dougan E. K."/>
            <person name="Chan C."/>
            <person name="Rhodes N."/>
            <person name="Thang M."/>
        </authorList>
    </citation>
    <scope>NUCLEOTIDE SEQUENCE</scope>
</reference>
<sequence>MEITVLALLEPGPSFANVGWWLILFIVAFLIAMEVKRQQSAEKSPGGFRTANERRAEKTLTTRAPEDVTKEAARAARDYMEVVLERDSVREPWGLVWHVQGYKAQRFLIAGLEPNSPAGSCRAQGLRGIRRGDELLSVNGKCQFQLMCQELARAEKLSLQFLKADVVLPLDESSDEDLCQPEPRSPSIQASAESDGQAIAESVEEEEDEPSCGVSQPFSPSEVASLAASSGTNGATCAEPRGRDAAIKRADAPVKKKSRRHGAGHFSSSASGSGSGSEQASCASKCPSTDWEYMMDNRPGSLMTAELQGLSARDRPVPAAEMSHTNNVVIVAGSPVIALQTASALGTVVGGGVFHPMQNVRGRQQLPVLPSSQLAAAPMIHTDAMGQICPVVEQFVPQMAEVSPELQAVQAVPFPMSRQGSKESAGTGSNTCGVIFEAEESLHARSGSAPPGGCCMELPTPPQAARKRTYRSGKKVRAKRTRAAIRAMQAAEAAEVAEAPAEVAPQKQPEAEVKGSAARSGSAPPSCHGGALKNPEPEEGKLYYKPRRRAGKKVRQRMEHAIARRREQALMAEAAENCRMVSDDEGAHAAPKRLARAKRADSPVSTVSTAISTAAATVSAVASTATASNTGSEGIMPRRSFYSRRPPLSGLPTMAEAAPEIVPPRASQRNSSRDARRNSASNAGGDVEEIIGRQVLLTGLVHAPQFNGHWGHVDGFDATSQRYVLRVFTGQPGAKPKIVAWKMKYFWVILGGFSNILCNIDVYYIITHTHIYT</sequence>
<evidence type="ECO:0000256" key="1">
    <source>
        <dbReference type="SAM" id="MobiDB-lite"/>
    </source>
</evidence>
<feature type="region of interest" description="Disordered" evidence="1">
    <location>
        <begin position="42"/>
        <end position="61"/>
    </location>
</feature>
<reference evidence="5" key="2">
    <citation type="submission" date="2024-04" db="EMBL/GenBank/DDBJ databases">
        <authorList>
            <person name="Chen Y."/>
            <person name="Shah S."/>
            <person name="Dougan E. K."/>
            <person name="Thang M."/>
            <person name="Chan C."/>
        </authorList>
    </citation>
    <scope>NUCLEOTIDE SEQUENCE [LARGE SCALE GENOMIC DNA]</scope>
</reference>
<dbReference type="AlphaFoldDB" id="A0A9P1BFY5"/>
<dbReference type="EMBL" id="CAMXCT020000022">
    <property type="protein sequence ID" value="CAL1125974.1"/>
    <property type="molecule type" value="Genomic_DNA"/>
</dbReference>
<feature type="compositionally biased region" description="Low complexity" evidence="1">
    <location>
        <begin position="497"/>
        <end position="508"/>
    </location>
</feature>
<gene>
    <name evidence="4" type="ORF">C1SCF055_LOCUS1169</name>
</gene>
<feature type="domain" description="PDZ" evidence="3">
    <location>
        <begin position="81"/>
        <end position="141"/>
    </location>
</feature>
<organism evidence="4">
    <name type="scientific">Cladocopium goreaui</name>
    <dbReference type="NCBI Taxonomy" id="2562237"/>
    <lineage>
        <taxon>Eukaryota</taxon>
        <taxon>Sar</taxon>
        <taxon>Alveolata</taxon>
        <taxon>Dinophyceae</taxon>
        <taxon>Suessiales</taxon>
        <taxon>Symbiodiniaceae</taxon>
        <taxon>Cladocopium</taxon>
    </lineage>
</organism>
<feature type="compositionally biased region" description="Basic and acidic residues" evidence="1">
    <location>
        <begin position="51"/>
        <end position="61"/>
    </location>
</feature>
<dbReference type="InterPro" id="IPR036034">
    <property type="entry name" value="PDZ_sf"/>
</dbReference>
<evidence type="ECO:0000313" key="4">
    <source>
        <dbReference type="EMBL" id="CAI3972599.1"/>
    </source>
</evidence>
<dbReference type="InterPro" id="IPR001478">
    <property type="entry name" value="PDZ"/>
</dbReference>
<dbReference type="OrthoDB" id="441953at2759"/>
<dbReference type="EMBL" id="CAMXCT010000022">
    <property type="protein sequence ID" value="CAI3972599.1"/>
    <property type="molecule type" value="Genomic_DNA"/>
</dbReference>
<evidence type="ECO:0000259" key="3">
    <source>
        <dbReference type="PROSITE" id="PS50106"/>
    </source>
</evidence>
<feature type="compositionally biased region" description="Basic and acidic residues" evidence="1">
    <location>
        <begin position="240"/>
        <end position="254"/>
    </location>
</feature>
<feature type="transmembrane region" description="Helical" evidence="2">
    <location>
        <begin position="745"/>
        <end position="766"/>
    </location>
</feature>
<proteinExistence type="predicted"/>
<keyword evidence="2" id="KW-0472">Membrane</keyword>
<name>A0A9P1BFY5_9DINO</name>
<feature type="compositionally biased region" description="Low complexity" evidence="1">
    <location>
        <begin position="264"/>
        <end position="284"/>
    </location>
</feature>
<feature type="region of interest" description="Disordered" evidence="1">
    <location>
        <begin position="497"/>
        <end position="554"/>
    </location>
</feature>
<comment type="caution">
    <text evidence="4">The sequence shown here is derived from an EMBL/GenBank/DDBJ whole genome shotgun (WGS) entry which is preliminary data.</text>
</comment>
<dbReference type="Proteomes" id="UP001152797">
    <property type="component" value="Unassembled WGS sequence"/>
</dbReference>
<feature type="transmembrane region" description="Helical" evidence="2">
    <location>
        <begin position="18"/>
        <end position="35"/>
    </location>
</feature>
<evidence type="ECO:0000313" key="7">
    <source>
        <dbReference type="Proteomes" id="UP001152797"/>
    </source>
</evidence>
<keyword evidence="7" id="KW-1185">Reference proteome</keyword>
<dbReference type="PROSITE" id="PS50106">
    <property type="entry name" value="PDZ"/>
    <property type="match status" value="1"/>
</dbReference>
<accession>A0A9P1BFY5</accession>
<evidence type="ECO:0000313" key="5">
    <source>
        <dbReference type="EMBL" id="CAL1125974.1"/>
    </source>
</evidence>
<feature type="compositionally biased region" description="Basic residues" evidence="1">
    <location>
        <begin position="544"/>
        <end position="554"/>
    </location>
</feature>